<sequence length="206" mass="23261">MRLSNPRVSRNCHPLKQPPSRSFTVFCCRWLDNLFIIHDGSARPTEHPPMQTQSEGKGDRDRESDSCTSSSRACLLHPDNTPWLRRAALRCGAMLCDVFAMHQGFRQNVVDASSNKTATIQETRVQLIDSGICWCIRDTRGRNNAFRPVFVRDVSRLLNSVPIFAISAGIFQDLACSPLHVLQAKVQVQPKDDVISQCWLMRPPTN</sequence>
<evidence type="ECO:0000313" key="3">
    <source>
        <dbReference type="Proteomes" id="UP001244207"/>
    </source>
</evidence>
<organism evidence="2 3">
    <name type="scientific">Glomerella acutata</name>
    <name type="common">Colletotrichum acutatum</name>
    <dbReference type="NCBI Taxonomy" id="27357"/>
    <lineage>
        <taxon>Eukaryota</taxon>
        <taxon>Fungi</taxon>
        <taxon>Dikarya</taxon>
        <taxon>Ascomycota</taxon>
        <taxon>Pezizomycotina</taxon>
        <taxon>Sordariomycetes</taxon>
        <taxon>Hypocreomycetidae</taxon>
        <taxon>Glomerellales</taxon>
        <taxon>Glomerellaceae</taxon>
        <taxon>Colletotrichum</taxon>
        <taxon>Colletotrichum acutatum species complex</taxon>
    </lineage>
</organism>
<feature type="compositionally biased region" description="Basic and acidic residues" evidence="1">
    <location>
        <begin position="56"/>
        <end position="65"/>
    </location>
</feature>
<evidence type="ECO:0000256" key="1">
    <source>
        <dbReference type="SAM" id="MobiDB-lite"/>
    </source>
</evidence>
<evidence type="ECO:0000313" key="2">
    <source>
        <dbReference type="EMBL" id="KAK1726871.1"/>
    </source>
</evidence>
<dbReference type="RefSeq" id="XP_060366926.1">
    <property type="nucleotide sequence ID" value="XM_060501865.1"/>
</dbReference>
<dbReference type="GeneID" id="85385764"/>
<proteinExistence type="predicted"/>
<reference evidence="2" key="1">
    <citation type="submission" date="2021-12" db="EMBL/GenBank/DDBJ databases">
        <title>Comparative genomics, transcriptomics and evolutionary studies reveal genomic signatures of adaptation to plant cell wall in hemibiotrophic fungi.</title>
        <authorList>
            <consortium name="DOE Joint Genome Institute"/>
            <person name="Baroncelli R."/>
            <person name="Diaz J.F."/>
            <person name="Benocci T."/>
            <person name="Peng M."/>
            <person name="Battaglia E."/>
            <person name="Haridas S."/>
            <person name="Andreopoulos W."/>
            <person name="Labutti K."/>
            <person name="Pangilinan J."/>
            <person name="Floch G.L."/>
            <person name="Makela M.R."/>
            <person name="Henrissat B."/>
            <person name="Grigoriev I.V."/>
            <person name="Crouch J.A."/>
            <person name="De Vries R.P."/>
            <person name="Sukno S.A."/>
            <person name="Thon M.R."/>
        </authorList>
    </citation>
    <scope>NUCLEOTIDE SEQUENCE</scope>
    <source>
        <strain evidence="2">CBS 112980</strain>
    </source>
</reference>
<dbReference type="EMBL" id="JAHMHS010000029">
    <property type="protein sequence ID" value="KAK1726871.1"/>
    <property type="molecule type" value="Genomic_DNA"/>
</dbReference>
<comment type="caution">
    <text evidence="2">The sequence shown here is derived from an EMBL/GenBank/DDBJ whole genome shotgun (WGS) entry which is preliminary data.</text>
</comment>
<keyword evidence="3" id="KW-1185">Reference proteome</keyword>
<dbReference type="Proteomes" id="UP001244207">
    <property type="component" value="Unassembled WGS sequence"/>
</dbReference>
<accession>A0AAD8XHT5</accession>
<name>A0AAD8XHT5_GLOAC</name>
<dbReference type="AlphaFoldDB" id="A0AAD8XHT5"/>
<feature type="region of interest" description="Disordered" evidence="1">
    <location>
        <begin position="41"/>
        <end position="65"/>
    </location>
</feature>
<protein>
    <submittedName>
        <fullName evidence="2">Uncharacterized protein</fullName>
    </submittedName>
</protein>
<gene>
    <name evidence="2" type="ORF">BDZ83DRAFT_239485</name>
</gene>